<reference evidence="2" key="1">
    <citation type="submission" date="2016-11" db="UniProtKB">
        <authorList>
            <consortium name="WormBaseParasite"/>
        </authorList>
    </citation>
    <scope>IDENTIFICATION</scope>
</reference>
<proteinExistence type="predicted"/>
<dbReference type="AlphaFoldDB" id="A0A1I8FC74"/>
<organism evidence="1 2">
    <name type="scientific">Macrostomum lignano</name>
    <dbReference type="NCBI Taxonomy" id="282301"/>
    <lineage>
        <taxon>Eukaryota</taxon>
        <taxon>Metazoa</taxon>
        <taxon>Spiralia</taxon>
        <taxon>Lophotrochozoa</taxon>
        <taxon>Platyhelminthes</taxon>
        <taxon>Rhabditophora</taxon>
        <taxon>Macrostomorpha</taxon>
        <taxon>Macrostomida</taxon>
        <taxon>Macrostomidae</taxon>
        <taxon>Macrostomum</taxon>
    </lineage>
</organism>
<accession>A0A1I8FC74</accession>
<protein>
    <submittedName>
        <fullName evidence="2">Histidine kinase</fullName>
    </submittedName>
</protein>
<evidence type="ECO:0000313" key="2">
    <source>
        <dbReference type="WBParaSite" id="maker-unitig_28994-snap-gene-0.4-mRNA-1"/>
    </source>
</evidence>
<dbReference type="WBParaSite" id="maker-unitig_28994-snap-gene-0.4-mRNA-1">
    <property type="protein sequence ID" value="maker-unitig_28994-snap-gene-0.4-mRNA-1"/>
    <property type="gene ID" value="maker-unitig_28994-snap-gene-0.4"/>
</dbReference>
<sequence>TTSLLANAVSTHLLGEQLLLLAEAACLQSQPAVALIHLGRLENIASPNIGRPPQRLLPDFCGLAAACAQSLDHPRVSLTQTEIRRHVPYLAVARTWEELLGGGLCDSSVGHRACCRIQLAVITAIDWAGKHESGKLSRVR</sequence>
<keyword evidence="1" id="KW-1185">Reference proteome</keyword>
<dbReference type="Proteomes" id="UP000095280">
    <property type="component" value="Unplaced"/>
</dbReference>
<name>A0A1I8FC74_9PLAT</name>
<evidence type="ECO:0000313" key="1">
    <source>
        <dbReference type="Proteomes" id="UP000095280"/>
    </source>
</evidence>